<reference evidence="10" key="1">
    <citation type="submission" date="2021-12" db="EMBL/GenBank/DDBJ databases">
        <title>Convergent genome expansion in fungi linked to evolution of root-endophyte symbiosis.</title>
        <authorList>
            <consortium name="DOE Joint Genome Institute"/>
            <person name="Ke Y.-H."/>
            <person name="Bonito G."/>
            <person name="Liao H.-L."/>
            <person name="Looney B."/>
            <person name="Rojas-Flechas A."/>
            <person name="Nash J."/>
            <person name="Hameed K."/>
            <person name="Schadt C."/>
            <person name="Martin F."/>
            <person name="Crous P.W."/>
            <person name="Miettinen O."/>
            <person name="Magnuson J.K."/>
            <person name="Labbe J."/>
            <person name="Jacobson D."/>
            <person name="Doktycz M.J."/>
            <person name="Veneault-Fourrey C."/>
            <person name="Kuo A."/>
            <person name="Mondo S."/>
            <person name="Calhoun S."/>
            <person name="Riley R."/>
            <person name="Ohm R."/>
            <person name="LaButti K."/>
            <person name="Andreopoulos B."/>
            <person name="Pangilinan J."/>
            <person name="Nolan M."/>
            <person name="Tritt A."/>
            <person name="Clum A."/>
            <person name="Lipzen A."/>
            <person name="Daum C."/>
            <person name="Barry K."/>
            <person name="Grigoriev I.V."/>
            <person name="Vilgalys R."/>
        </authorList>
    </citation>
    <scope>NUCLEOTIDE SEQUENCE</scope>
    <source>
        <strain evidence="10">PMI_201</strain>
    </source>
</reference>
<evidence type="ECO:0000256" key="2">
    <source>
        <dbReference type="ARBA" id="ARBA00022723"/>
    </source>
</evidence>
<dbReference type="EMBL" id="JAJTJA010000016">
    <property type="protein sequence ID" value="KAH8689158.1"/>
    <property type="molecule type" value="Genomic_DNA"/>
</dbReference>
<evidence type="ECO:0000313" key="11">
    <source>
        <dbReference type="Proteomes" id="UP001201262"/>
    </source>
</evidence>
<dbReference type="Pfam" id="PF04082">
    <property type="entry name" value="Fungal_trans"/>
    <property type="match status" value="1"/>
</dbReference>
<feature type="domain" description="Zn(2)-C6 fungal-type" evidence="9">
    <location>
        <begin position="20"/>
        <end position="50"/>
    </location>
</feature>
<dbReference type="AlphaFoldDB" id="A0AAD4KET7"/>
<keyword evidence="5" id="KW-0238">DNA-binding</keyword>
<keyword evidence="11" id="KW-1185">Reference proteome</keyword>
<keyword evidence="4" id="KW-0805">Transcription regulation</keyword>
<dbReference type="SUPFAM" id="SSF57701">
    <property type="entry name" value="Zn2/Cys6 DNA-binding domain"/>
    <property type="match status" value="1"/>
</dbReference>
<dbReference type="PANTHER" id="PTHR31313:SF86">
    <property type="entry name" value="ZN(2)-C6 FUNGAL-TYPE DOMAIN-CONTAINING PROTEIN"/>
    <property type="match status" value="1"/>
</dbReference>
<evidence type="ECO:0000256" key="1">
    <source>
        <dbReference type="ARBA" id="ARBA00004123"/>
    </source>
</evidence>
<dbReference type="InterPro" id="IPR051615">
    <property type="entry name" value="Transcr_Regulatory_Elem"/>
</dbReference>
<dbReference type="CDD" id="cd12148">
    <property type="entry name" value="fungal_TF_MHR"/>
    <property type="match status" value="1"/>
</dbReference>
<feature type="coiled-coil region" evidence="8">
    <location>
        <begin position="57"/>
        <end position="84"/>
    </location>
</feature>
<protein>
    <submittedName>
        <fullName evidence="10">Nitrogen assimilation transcription factor nirA</fullName>
    </submittedName>
</protein>
<dbReference type="InterPro" id="IPR007219">
    <property type="entry name" value="XnlR_reg_dom"/>
</dbReference>
<dbReference type="GO" id="GO:0000981">
    <property type="term" value="F:DNA-binding transcription factor activity, RNA polymerase II-specific"/>
    <property type="evidence" value="ECO:0007669"/>
    <property type="project" value="InterPro"/>
</dbReference>
<dbReference type="Gene3D" id="4.10.240.10">
    <property type="entry name" value="Zn(2)-C6 fungal-type DNA-binding domain"/>
    <property type="match status" value="1"/>
</dbReference>
<name>A0AAD4KET7_9EURO</name>
<dbReference type="InterPro" id="IPR001138">
    <property type="entry name" value="Zn2Cys6_DnaBD"/>
</dbReference>
<keyword evidence="3" id="KW-0862">Zinc</keyword>
<dbReference type="Pfam" id="PF00172">
    <property type="entry name" value="Zn_clus"/>
    <property type="match status" value="1"/>
</dbReference>
<evidence type="ECO:0000259" key="9">
    <source>
        <dbReference type="PROSITE" id="PS50048"/>
    </source>
</evidence>
<gene>
    <name evidence="10" type="ORF">BGW36DRAFT_391920</name>
</gene>
<dbReference type="InterPro" id="IPR036864">
    <property type="entry name" value="Zn2-C6_fun-type_DNA-bd_sf"/>
</dbReference>
<sequence length="727" mass="81576">MLAEGSLASNGKRKKRVGTACDFCRQRKLGCDNAKPKCENCRTQGKSCIYSERMKNIRPTNTQIRRLEEENAQLRRSLARTRSQMNVERMPDTQDRQQSISVHEENNSVHQLRQMPVSRSAPDQDQACFSTGDREVQFHGPSSAMFDESNQQATESLTSGITADPLQRYQLLGACIKQRQMEPIDLAAGKLDFDGLDPESGMHLLSVFWSRQHASGSIVYRPAFMRDMACNGPYFSKLLLNAIYFVASKNATMEEFRCEVTDGPVRISPFRQRAEKLLYNNESGNPLKGDITTIQALLIMSDALFTWCDERSLSWSYSGLAMNMIIGLGIHVDSRIPSAKNRLSAEDIEVRRRLFWAAFVADKVQSIYQGRPVRIREVDINVPIFFMDDYEELEQFSALSYDLEESPISITTHSVSVFEQLCKLSIIMEKIISSIYTEKSRLKDPNHHLGVAKSLHAELNRWRNALPDHLIPKLSNPSRPSLTPHAFSLMSVFHSLVILLHRPFVSDGHIRSTSASVVRDSFATCATAASEIDATLRLYRQHFCIMAVPYFMSYATYVSATIHVRIAAQSGPGSEAYLSLQHCLDILSLHQNVCRAPRRARQILVGLARRLNVQINDKGSLGTGGIQNCGTGDNVDTMTIPNTQAFDNGINFMGSDLDIDAIIESFDFERSGIANFSSAKQFEQNTYTVSGENQNPSNDQMLLESDELGGSSEEWPFYAPLFGFSSL</sequence>
<dbReference type="GeneID" id="70247921"/>
<dbReference type="PANTHER" id="PTHR31313">
    <property type="entry name" value="TY1 ENHANCER ACTIVATOR"/>
    <property type="match status" value="1"/>
</dbReference>
<dbReference type="SMART" id="SM00906">
    <property type="entry name" value="Fungal_trans"/>
    <property type="match status" value="1"/>
</dbReference>
<evidence type="ECO:0000256" key="5">
    <source>
        <dbReference type="ARBA" id="ARBA00023125"/>
    </source>
</evidence>
<comment type="subcellular location">
    <subcellularLocation>
        <location evidence="1">Nucleus</location>
    </subcellularLocation>
</comment>
<dbReference type="RefSeq" id="XP_046065584.1">
    <property type="nucleotide sequence ID" value="XM_046217634.1"/>
</dbReference>
<dbReference type="PROSITE" id="PS50048">
    <property type="entry name" value="ZN2_CY6_FUNGAL_2"/>
    <property type="match status" value="1"/>
</dbReference>
<evidence type="ECO:0000256" key="7">
    <source>
        <dbReference type="ARBA" id="ARBA00023242"/>
    </source>
</evidence>
<keyword evidence="7" id="KW-0539">Nucleus</keyword>
<dbReference type="SMART" id="SM00066">
    <property type="entry name" value="GAL4"/>
    <property type="match status" value="1"/>
</dbReference>
<comment type="caution">
    <text evidence="10">The sequence shown here is derived from an EMBL/GenBank/DDBJ whole genome shotgun (WGS) entry which is preliminary data.</text>
</comment>
<keyword evidence="8" id="KW-0175">Coiled coil</keyword>
<dbReference type="GO" id="GO:0006351">
    <property type="term" value="P:DNA-templated transcription"/>
    <property type="evidence" value="ECO:0007669"/>
    <property type="project" value="InterPro"/>
</dbReference>
<dbReference type="GO" id="GO:0008270">
    <property type="term" value="F:zinc ion binding"/>
    <property type="evidence" value="ECO:0007669"/>
    <property type="project" value="InterPro"/>
</dbReference>
<keyword evidence="6" id="KW-0804">Transcription</keyword>
<dbReference type="PROSITE" id="PS00463">
    <property type="entry name" value="ZN2_CY6_FUNGAL_1"/>
    <property type="match status" value="1"/>
</dbReference>
<evidence type="ECO:0000256" key="8">
    <source>
        <dbReference type="SAM" id="Coils"/>
    </source>
</evidence>
<evidence type="ECO:0000256" key="4">
    <source>
        <dbReference type="ARBA" id="ARBA00023015"/>
    </source>
</evidence>
<dbReference type="GO" id="GO:0003677">
    <property type="term" value="F:DNA binding"/>
    <property type="evidence" value="ECO:0007669"/>
    <property type="project" value="UniProtKB-KW"/>
</dbReference>
<evidence type="ECO:0000313" key="10">
    <source>
        <dbReference type="EMBL" id="KAH8689158.1"/>
    </source>
</evidence>
<dbReference type="GO" id="GO:0005634">
    <property type="term" value="C:nucleus"/>
    <property type="evidence" value="ECO:0007669"/>
    <property type="project" value="UniProtKB-SubCell"/>
</dbReference>
<evidence type="ECO:0000256" key="3">
    <source>
        <dbReference type="ARBA" id="ARBA00022833"/>
    </source>
</evidence>
<keyword evidence="2" id="KW-0479">Metal-binding</keyword>
<dbReference type="CDD" id="cd00067">
    <property type="entry name" value="GAL4"/>
    <property type="match status" value="1"/>
</dbReference>
<accession>A0AAD4KET7</accession>
<evidence type="ECO:0000256" key="6">
    <source>
        <dbReference type="ARBA" id="ARBA00023163"/>
    </source>
</evidence>
<dbReference type="Proteomes" id="UP001201262">
    <property type="component" value="Unassembled WGS sequence"/>
</dbReference>
<organism evidence="10 11">
    <name type="scientific">Talaromyces proteolyticus</name>
    <dbReference type="NCBI Taxonomy" id="1131652"/>
    <lineage>
        <taxon>Eukaryota</taxon>
        <taxon>Fungi</taxon>
        <taxon>Dikarya</taxon>
        <taxon>Ascomycota</taxon>
        <taxon>Pezizomycotina</taxon>
        <taxon>Eurotiomycetes</taxon>
        <taxon>Eurotiomycetidae</taxon>
        <taxon>Eurotiales</taxon>
        <taxon>Trichocomaceae</taxon>
        <taxon>Talaromyces</taxon>
        <taxon>Talaromyces sect. Bacilispori</taxon>
    </lineage>
</organism>
<proteinExistence type="predicted"/>